<name>A0A2G6MT85_9BACT</name>
<keyword evidence="1" id="KW-0808">Transferase</keyword>
<feature type="domain" description="Glycosyl transferase family 1" evidence="2">
    <location>
        <begin position="210"/>
        <end position="376"/>
    </location>
</feature>
<evidence type="ECO:0000259" key="2">
    <source>
        <dbReference type="Pfam" id="PF00534"/>
    </source>
</evidence>
<evidence type="ECO:0000313" key="3">
    <source>
        <dbReference type="EMBL" id="PIE63303.1"/>
    </source>
</evidence>
<dbReference type="Pfam" id="PF00534">
    <property type="entry name" value="Glycos_transf_1"/>
    <property type="match status" value="1"/>
</dbReference>
<organism evidence="3 4">
    <name type="scientific">Desulfobacter postgatei</name>
    <dbReference type="NCBI Taxonomy" id="2293"/>
    <lineage>
        <taxon>Bacteria</taxon>
        <taxon>Pseudomonadati</taxon>
        <taxon>Thermodesulfobacteriota</taxon>
        <taxon>Desulfobacteria</taxon>
        <taxon>Desulfobacterales</taxon>
        <taxon>Desulfobacteraceae</taxon>
        <taxon>Desulfobacter</taxon>
    </lineage>
</organism>
<gene>
    <name evidence="3" type="ORF">CSA25_00910</name>
</gene>
<dbReference type="PANTHER" id="PTHR46401">
    <property type="entry name" value="GLYCOSYLTRANSFERASE WBBK-RELATED"/>
    <property type="match status" value="1"/>
</dbReference>
<reference evidence="3 4" key="1">
    <citation type="submission" date="2017-10" db="EMBL/GenBank/DDBJ databases">
        <title>Novel microbial diversity and functional potential in the marine mammal oral microbiome.</title>
        <authorList>
            <person name="Dudek N.K."/>
            <person name="Sun C.L."/>
            <person name="Burstein D."/>
            <person name="Kantor R.S."/>
            <person name="Aliaga Goltsman D.S."/>
            <person name="Bik E.M."/>
            <person name="Thomas B.C."/>
            <person name="Banfield J.F."/>
            <person name="Relman D.A."/>
        </authorList>
    </citation>
    <scope>NUCLEOTIDE SEQUENCE [LARGE SCALE GENOMIC DNA]</scope>
    <source>
        <strain evidence="3">DOLJORAL78_47_202</strain>
    </source>
</reference>
<dbReference type="PANTHER" id="PTHR46401:SF2">
    <property type="entry name" value="GLYCOSYLTRANSFERASE WBBK-RELATED"/>
    <property type="match status" value="1"/>
</dbReference>
<dbReference type="InterPro" id="IPR001296">
    <property type="entry name" value="Glyco_trans_1"/>
</dbReference>
<comment type="caution">
    <text evidence="3">The sequence shown here is derived from an EMBL/GenBank/DDBJ whole genome shotgun (WGS) entry which is preliminary data.</text>
</comment>
<proteinExistence type="predicted"/>
<protein>
    <recommendedName>
        <fullName evidence="2">Glycosyl transferase family 1 domain-containing protein</fullName>
    </recommendedName>
</protein>
<dbReference type="Gene3D" id="3.40.50.2000">
    <property type="entry name" value="Glycogen Phosphorylase B"/>
    <property type="match status" value="1"/>
</dbReference>
<dbReference type="GO" id="GO:0016757">
    <property type="term" value="F:glycosyltransferase activity"/>
    <property type="evidence" value="ECO:0007669"/>
    <property type="project" value="InterPro"/>
</dbReference>
<dbReference type="AlphaFoldDB" id="A0A2G6MT85"/>
<sequence length="403" mass="46183">MNKEDKALFGDAPPSPSQSVLIVDPQVEGHHLTWIRYITDAFLSQNFKVTLMADFRPQHASKIHNVLQDRLKDIQRICAFNENGRYHGNSCLKSVSLAQKEYGFSHIFFNELDLFASNCLRQAAMGRYPPRNIKGLLSGIYFRPRFLFEKKTLSNSIKSAGFKRLYQNRWFKNIFLMDEQRIEDVSKKFPDINFNFLPDPWDGNFAIDQKDARSCLNLPPNKFIVLQFGIGTKRKGLHHVANAMKNLPDSSDVFLLCAGKLSIPSKFERLLYKLEAQGKAKILNRYVSDTEEKFCFCASDAVLLPYVHHMGSSGVLPRACAAGKPVIASDFDLVGFRVKQYELGLVFEHGSVAQLKTAIHKLAQMDIIQKEKFKKNNWGYAKRCHYKKFKQAVTKPFVIRPIY</sequence>
<dbReference type="SUPFAM" id="SSF53756">
    <property type="entry name" value="UDP-Glycosyltransferase/glycogen phosphorylase"/>
    <property type="match status" value="1"/>
</dbReference>
<evidence type="ECO:0000256" key="1">
    <source>
        <dbReference type="ARBA" id="ARBA00022679"/>
    </source>
</evidence>
<evidence type="ECO:0000313" key="4">
    <source>
        <dbReference type="Proteomes" id="UP000231203"/>
    </source>
</evidence>
<accession>A0A2G6MT85</accession>
<dbReference type="EMBL" id="PDTI01000010">
    <property type="protein sequence ID" value="PIE63303.1"/>
    <property type="molecule type" value="Genomic_DNA"/>
</dbReference>
<dbReference type="GO" id="GO:0009103">
    <property type="term" value="P:lipopolysaccharide biosynthetic process"/>
    <property type="evidence" value="ECO:0007669"/>
    <property type="project" value="TreeGrafter"/>
</dbReference>
<dbReference type="Proteomes" id="UP000231203">
    <property type="component" value="Unassembled WGS sequence"/>
</dbReference>